<evidence type="ECO:0000313" key="1">
    <source>
        <dbReference type="EMBL" id="PMP21731.1"/>
    </source>
</evidence>
<gene>
    <name evidence="1" type="ORF">BCS90_26020</name>
</gene>
<dbReference type="RefSeq" id="WP_102332567.1">
    <property type="nucleotide sequence ID" value="NZ_CP170594.1"/>
</dbReference>
<proteinExistence type="predicted"/>
<comment type="caution">
    <text evidence="1">The sequence shown here is derived from an EMBL/GenBank/DDBJ whole genome shotgun (WGS) entry which is preliminary data.</text>
</comment>
<dbReference type="EMBL" id="MDBS01000086">
    <property type="protein sequence ID" value="PMP21731.1"/>
    <property type="molecule type" value="Genomic_DNA"/>
</dbReference>
<organism evidence="1">
    <name type="scientific">Vibrio cyclitrophicus</name>
    <dbReference type="NCBI Taxonomy" id="47951"/>
    <lineage>
        <taxon>Bacteria</taxon>
        <taxon>Pseudomonadati</taxon>
        <taxon>Pseudomonadota</taxon>
        <taxon>Gammaproteobacteria</taxon>
        <taxon>Vibrionales</taxon>
        <taxon>Vibrionaceae</taxon>
        <taxon>Vibrio</taxon>
    </lineage>
</organism>
<accession>A0A7Z1MDU1</accession>
<protein>
    <submittedName>
        <fullName evidence="1">Uncharacterized protein</fullName>
    </submittedName>
</protein>
<sequence>MKLETRIRQSIIHRKDAVFSRSDLALLGSQSQVTFVLSKLVDNGELLRISRGFYAKAHFMGGEVKTCAPADQVVRDTVKKLGIQLYGNAAKELKNAKPKSTFVVETKSSRTERVLKFNDIKIILRSHKKSQSDKNSDVESVERIPKKNIREYVLALAKLHNVFYTYSSIDQFADSVTSLAGDEVKHDQVEDLLVALKRAGKLSMQQVASLSVNYLRERHASL</sequence>
<reference evidence="1" key="2">
    <citation type="journal article" date="2018" name="Nature">
        <title>A major lineage of non-tailed dsDNA viruses as unrecognized killers of marine bacteria.</title>
        <authorList>
            <person name="Kauffman K.M."/>
            <person name="Hussain F.A."/>
            <person name="Yang J."/>
            <person name="Arevalo P."/>
            <person name="Brown J.M."/>
            <person name="Chang W.K."/>
            <person name="VanInsberghe D."/>
            <person name="Elsherbini J."/>
            <person name="Sharma R.S."/>
            <person name="Cutler M.B."/>
            <person name="Kelly L."/>
            <person name="Polz M.F."/>
        </authorList>
    </citation>
    <scope>NUCLEOTIDE SEQUENCE</scope>
    <source>
        <strain evidence="1">10N.222.46.E12</strain>
    </source>
</reference>
<dbReference type="AlphaFoldDB" id="A0A7Z1MDU1"/>
<name>A0A7Z1MDU1_9VIBR</name>
<reference evidence="1" key="1">
    <citation type="submission" date="2016-07" db="EMBL/GenBank/DDBJ databases">
        <authorList>
            <person name="Kauffman K."/>
            <person name="Arevalo P."/>
            <person name="Polz M.F."/>
        </authorList>
    </citation>
    <scope>NUCLEOTIDE SEQUENCE</scope>
    <source>
        <strain evidence="1">10N.222.46.E12</strain>
    </source>
</reference>